<dbReference type="Pfam" id="PF19514">
    <property type="entry name" value="MobC_2"/>
    <property type="match status" value="1"/>
</dbReference>
<reference evidence="2" key="1">
    <citation type="submission" date="2018-11" db="EMBL/GenBank/DDBJ databases">
        <title>Chitinophaga lutea sp.nov., isolate from arsenic contaminated soil.</title>
        <authorList>
            <person name="Zong Y."/>
        </authorList>
    </citation>
    <scope>NUCLEOTIDE SEQUENCE [LARGE SCALE GENOMIC DNA]</scope>
    <source>
        <strain evidence="2">YLT18</strain>
    </source>
</reference>
<proteinExistence type="predicted"/>
<dbReference type="OrthoDB" id="950459at2"/>
<gene>
    <name evidence="1" type="ORF">EG028_19475</name>
</gene>
<protein>
    <submittedName>
        <fullName evidence="1">Plasmid mobilization relaxosome protein MobC</fullName>
    </submittedName>
</protein>
<name>A0A3N4MI39_9BACT</name>
<dbReference type="EMBL" id="RMBX01000011">
    <property type="protein sequence ID" value="RPD39309.1"/>
    <property type="molecule type" value="Genomic_DNA"/>
</dbReference>
<evidence type="ECO:0000313" key="1">
    <source>
        <dbReference type="EMBL" id="RPD39309.1"/>
    </source>
</evidence>
<organism evidence="1 2">
    <name type="scientific">Chitinophaga barathri</name>
    <dbReference type="NCBI Taxonomy" id="1647451"/>
    <lineage>
        <taxon>Bacteria</taxon>
        <taxon>Pseudomonadati</taxon>
        <taxon>Bacteroidota</taxon>
        <taxon>Chitinophagia</taxon>
        <taxon>Chitinophagales</taxon>
        <taxon>Chitinophagaceae</taxon>
        <taxon>Chitinophaga</taxon>
    </lineage>
</organism>
<keyword evidence="2" id="KW-1185">Reference proteome</keyword>
<dbReference type="InterPro" id="IPR045788">
    <property type="entry name" value="MobC_2"/>
</dbReference>
<evidence type="ECO:0000313" key="2">
    <source>
        <dbReference type="Proteomes" id="UP000279089"/>
    </source>
</evidence>
<dbReference type="AlphaFoldDB" id="A0A3N4MI39"/>
<comment type="caution">
    <text evidence="1">The sequence shown here is derived from an EMBL/GenBank/DDBJ whole genome shotgun (WGS) entry which is preliminary data.</text>
</comment>
<sequence length="127" mass="15121">MKRENRTKWVHVRLTDAELLTLQESFKKTTERRLSSYARNILLAKPMIKGVRNKSAEDMMQHFVQLLKTLNGIANNYNQAVHKLHLLHQDAQYKSWLSCYEQDRRKLLSDIETMKDFMNQSVSVWLQ</sequence>
<dbReference type="RefSeq" id="WP_120517950.1">
    <property type="nucleotide sequence ID" value="NZ_QXZY01000011.1"/>
</dbReference>
<accession>A0A3N4MI39</accession>
<dbReference type="Proteomes" id="UP000279089">
    <property type="component" value="Unassembled WGS sequence"/>
</dbReference>